<dbReference type="InterPro" id="IPR033116">
    <property type="entry name" value="TRYPSIN_SER"/>
</dbReference>
<reference evidence="5" key="1">
    <citation type="journal article" date="2022" name="bioRxiv">
        <title>Sequencing and chromosome-scale assembly of the giantPleurodeles waltlgenome.</title>
        <authorList>
            <person name="Brown T."/>
            <person name="Elewa A."/>
            <person name="Iarovenko S."/>
            <person name="Subramanian E."/>
            <person name="Araus A.J."/>
            <person name="Petzold A."/>
            <person name="Susuki M."/>
            <person name="Suzuki K.-i.T."/>
            <person name="Hayashi T."/>
            <person name="Toyoda A."/>
            <person name="Oliveira C."/>
            <person name="Osipova E."/>
            <person name="Leigh N.D."/>
            <person name="Simon A."/>
            <person name="Yun M.H."/>
        </authorList>
    </citation>
    <scope>NUCLEOTIDE SEQUENCE</scope>
    <source>
        <strain evidence="5">20211129_DDA</strain>
        <tissue evidence="5">Liver</tissue>
    </source>
</reference>
<keyword evidence="3" id="KW-0732">Signal</keyword>
<name>A0AAV7PBF2_PLEWA</name>
<dbReference type="InterPro" id="IPR018114">
    <property type="entry name" value="TRYPSIN_HIS"/>
</dbReference>
<dbReference type="FunFam" id="2.40.10.10:FF:000039">
    <property type="entry name" value="Brain-specific serine protease 4"/>
    <property type="match status" value="1"/>
</dbReference>
<proteinExistence type="predicted"/>
<dbReference type="SUPFAM" id="SSF50494">
    <property type="entry name" value="Trypsin-like serine proteases"/>
    <property type="match status" value="1"/>
</dbReference>
<keyword evidence="2" id="KW-0378">Hydrolase</keyword>
<dbReference type="Pfam" id="PF00089">
    <property type="entry name" value="Trypsin"/>
    <property type="match status" value="1"/>
</dbReference>
<evidence type="ECO:0000259" key="4">
    <source>
        <dbReference type="PROSITE" id="PS50240"/>
    </source>
</evidence>
<dbReference type="SMART" id="SM00020">
    <property type="entry name" value="Tryp_SPc"/>
    <property type="match status" value="1"/>
</dbReference>
<dbReference type="InterPro" id="IPR009003">
    <property type="entry name" value="Peptidase_S1_PA"/>
</dbReference>
<dbReference type="Proteomes" id="UP001066276">
    <property type="component" value="Chromosome 7"/>
</dbReference>
<keyword evidence="2" id="KW-0645">Protease</keyword>
<dbReference type="PROSITE" id="PS00134">
    <property type="entry name" value="TRYPSIN_HIS"/>
    <property type="match status" value="1"/>
</dbReference>
<evidence type="ECO:0000256" key="2">
    <source>
        <dbReference type="RuleBase" id="RU363034"/>
    </source>
</evidence>
<dbReference type="Gene3D" id="2.40.10.10">
    <property type="entry name" value="Trypsin-like serine proteases"/>
    <property type="match status" value="2"/>
</dbReference>
<dbReference type="InterPro" id="IPR001254">
    <property type="entry name" value="Trypsin_dom"/>
</dbReference>
<feature type="signal peptide" evidence="3">
    <location>
        <begin position="1"/>
        <end position="19"/>
    </location>
</feature>
<dbReference type="InterPro" id="IPR001314">
    <property type="entry name" value="Peptidase_S1A"/>
</dbReference>
<sequence>MSLARALAAVLLLLHQGVCDVRPEEASHSRIVGGIDASSGQYPWQVSVSFHADHVCGGSLIDSSHVLSAAHCFPSDHDLKEYSITLGISSLAIPEDSMVTLRVSNVDVYPGYVEGGSGDIAVVTLERAVTLSDKIQPIALPCSETQFPVGMLCTVTGWGNIHQTVSLPSPKTLQAAIVPLISRRTCKCLYKINPSSSSEQHEVMPDMICAGYPNGAKDACQGDSGGPLSCKVGDSYYQAGIVSWGDECGSPNRVGVYTQTSVYAAWIVEKAPEAKISCPTIDFTPAAEPEGGCMGADGVFHENGASSLALAAASVPLYFLTVYLLSAL</sequence>
<evidence type="ECO:0000313" key="6">
    <source>
        <dbReference type="Proteomes" id="UP001066276"/>
    </source>
</evidence>
<comment type="caution">
    <text evidence="5">The sequence shown here is derived from an EMBL/GenBank/DDBJ whole genome shotgun (WGS) entry which is preliminary data.</text>
</comment>
<feature type="domain" description="Peptidase S1" evidence="4">
    <location>
        <begin position="31"/>
        <end position="272"/>
    </location>
</feature>
<dbReference type="InterPro" id="IPR043504">
    <property type="entry name" value="Peptidase_S1_PA_chymotrypsin"/>
</dbReference>
<protein>
    <recommendedName>
        <fullName evidence="4">Peptidase S1 domain-containing protein</fullName>
    </recommendedName>
</protein>
<keyword evidence="6" id="KW-1185">Reference proteome</keyword>
<evidence type="ECO:0000256" key="3">
    <source>
        <dbReference type="SAM" id="SignalP"/>
    </source>
</evidence>
<organism evidence="5 6">
    <name type="scientific">Pleurodeles waltl</name>
    <name type="common">Iberian ribbed newt</name>
    <dbReference type="NCBI Taxonomy" id="8319"/>
    <lineage>
        <taxon>Eukaryota</taxon>
        <taxon>Metazoa</taxon>
        <taxon>Chordata</taxon>
        <taxon>Craniata</taxon>
        <taxon>Vertebrata</taxon>
        <taxon>Euteleostomi</taxon>
        <taxon>Amphibia</taxon>
        <taxon>Batrachia</taxon>
        <taxon>Caudata</taxon>
        <taxon>Salamandroidea</taxon>
        <taxon>Salamandridae</taxon>
        <taxon>Pleurodelinae</taxon>
        <taxon>Pleurodeles</taxon>
    </lineage>
</organism>
<gene>
    <name evidence="5" type="ORF">NDU88_004072</name>
</gene>
<feature type="chain" id="PRO_5043787368" description="Peptidase S1 domain-containing protein" evidence="3">
    <location>
        <begin position="20"/>
        <end position="328"/>
    </location>
</feature>
<dbReference type="PANTHER" id="PTHR24253:SF169">
    <property type="entry name" value="PROSTASIN"/>
    <property type="match status" value="1"/>
</dbReference>
<evidence type="ECO:0000256" key="1">
    <source>
        <dbReference type="ARBA" id="ARBA00023157"/>
    </source>
</evidence>
<dbReference type="GO" id="GO:0006508">
    <property type="term" value="P:proteolysis"/>
    <property type="evidence" value="ECO:0007669"/>
    <property type="project" value="UniProtKB-KW"/>
</dbReference>
<dbReference type="CDD" id="cd00190">
    <property type="entry name" value="Tryp_SPc"/>
    <property type="match status" value="1"/>
</dbReference>
<keyword evidence="2" id="KW-0720">Serine protease</keyword>
<dbReference type="PROSITE" id="PS00135">
    <property type="entry name" value="TRYPSIN_SER"/>
    <property type="match status" value="1"/>
</dbReference>
<evidence type="ECO:0000313" key="5">
    <source>
        <dbReference type="EMBL" id="KAJ1125648.1"/>
    </source>
</evidence>
<dbReference type="PANTHER" id="PTHR24253">
    <property type="entry name" value="TRANSMEMBRANE PROTEASE SERINE"/>
    <property type="match status" value="1"/>
</dbReference>
<dbReference type="PRINTS" id="PR00722">
    <property type="entry name" value="CHYMOTRYPSIN"/>
</dbReference>
<dbReference type="PROSITE" id="PS50240">
    <property type="entry name" value="TRYPSIN_DOM"/>
    <property type="match status" value="1"/>
</dbReference>
<dbReference type="EMBL" id="JANPWB010000011">
    <property type="protein sequence ID" value="KAJ1125648.1"/>
    <property type="molecule type" value="Genomic_DNA"/>
</dbReference>
<accession>A0AAV7PBF2</accession>
<dbReference type="GO" id="GO:0004252">
    <property type="term" value="F:serine-type endopeptidase activity"/>
    <property type="evidence" value="ECO:0007669"/>
    <property type="project" value="InterPro"/>
</dbReference>
<keyword evidence="1" id="KW-1015">Disulfide bond</keyword>
<dbReference type="AlphaFoldDB" id="A0AAV7PBF2"/>